<feature type="region of interest" description="Disordered" evidence="1">
    <location>
        <begin position="105"/>
        <end position="124"/>
    </location>
</feature>
<evidence type="ECO:0000313" key="3">
    <source>
        <dbReference type="Proteomes" id="UP000053429"/>
    </source>
</evidence>
<gene>
    <name evidence="2" type="ORF">AQJ67_19155</name>
</gene>
<comment type="caution">
    <text evidence="2">The sequence shown here is derived from an EMBL/GenBank/DDBJ whole genome shotgun (WGS) entry which is preliminary data.</text>
</comment>
<dbReference type="AlphaFoldDB" id="A0A117RPS8"/>
<reference evidence="2 3" key="1">
    <citation type="submission" date="2015-10" db="EMBL/GenBank/DDBJ databases">
        <title>Draft genome sequence of Streptomyces caeruleatus NRRL B-24802, type strain for the species Streptomyces caeruleatus.</title>
        <authorList>
            <person name="Ruckert C."/>
            <person name="Winkler A."/>
            <person name="Kalinowski J."/>
            <person name="Kampfer P."/>
            <person name="Glaeser S."/>
        </authorList>
    </citation>
    <scope>NUCLEOTIDE SEQUENCE [LARGE SCALE GENOMIC DNA]</scope>
    <source>
        <strain evidence="2 3">NRRL B-24802</strain>
    </source>
</reference>
<accession>A0A117RPS8</accession>
<dbReference type="Proteomes" id="UP000053429">
    <property type="component" value="Unassembled WGS sequence"/>
</dbReference>
<dbReference type="SUPFAM" id="SSF53474">
    <property type="entry name" value="alpha/beta-Hydrolases"/>
    <property type="match status" value="1"/>
</dbReference>
<protein>
    <submittedName>
        <fullName evidence="2">Uncharacterized protein</fullName>
    </submittedName>
</protein>
<dbReference type="OrthoDB" id="145361at2"/>
<dbReference type="InterPro" id="IPR029058">
    <property type="entry name" value="AB_hydrolase_fold"/>
</dbReference>
<keyword evidence="3" id="KW-1185">Reference proteome</keyword>
<dbReference type="Gene3D" id="3.40.50.1820">
    <property type="entry name" value="alpha/beta hydrolase"/>
    <property type="match status" value="1"/>
</dbReference>
<dbReference type="EMBL" id="LMWY01000023">
    <property type="protein sequence ID" value="KUO02597.1"/>
    <property type="molecule type" value="Genomic_DNA"/>
</dbReference>
<sequence length="403" mass="44021">MKDPVFVIHGVANRNRKEFTSVVSALAAAAGVDMVPVHWGDLGARDQFIDAALPVYRPDEADVLRDGPDPEALVVAPLAAALFDHPLDEGRQLSYVDAAVRERLDAQGEDESESGGLRDHGGRDHLDPDQILEYVREAWADTEWLCRTDDAQLLRETGGALARSILDEADPELDDAYYGLRGGGADGDGRLRSLVRRRLNDLDRVAGAAVQAVAARLNHAMRSRFGPGTTRFLGDVLVYQRHQDAVHARVRQVIDEVDPRLGRSPDRPVRIAAHSLGGVIAVDMATAAVPLWTESLVTFGSQAAFFHVCDPRGGQLAPYAGSVPVRLPVSLNRWTNLWEPLDVLAFAASRVFRLHDGTAPVDLPVHHQASTGMWTHSAYWDLPYVASVIGDVMGQTQPRQNLQ</sequence>
<dbReference type="RefSeq" id="WP_062720216.1">
    <property type="nucleotide sequence ID" value="NZ_KQ948929.1"/>
</dbReference>
<proteinExistence type="predicted"/>
<dbReference type="STRING" id="661399.AQJ67_19155"/>
<evidence type="ECO:0000313" key="2">
    <source>
        <dbReference type="EMBL" id="KUO02597.1"/>
    </source>
</evidence>
<name>A0A117RPS8_9ACTN</name>
<evidence type="ECO:0000256" key="1">
    <source>
        <dbReference type="SAM" id="MobiDB-lite"/>
    </source>
</evidence>
<organism evidence="2 3">
    <name type="scientific">Streptomyces caeruleatus</name>
    <dbReference type="NCBI Taxonomy" id="661399"/>
    <lineage>
        <taxon>Bacteria</taxon>
        <taxon>Bacillati</taxon>
        <taxon>Actinomycetota</taxon>
        <taxon>Actinomycetes</taxon>
        <taxon>Kitasatosporales</taxon>
        <taxon>Streptomycetaceae</taxon>
        <taxon>Streptomyces</taxon>
    </lineage>
</organism>